<comment type="similarity">
    <text evidence="1">Belongs to the DEFL family.</text>
</comment>
<dbReference type="AlphaFoldDB" id="A0A816ILI6"/>
<evidence type="ECO:0000313" key="9">
    <source>
        <dbReference type="Proteomes" id="UP000824890"/>
    </source>
</evidence>
<proteinExistence type="inferred from homology"/>
<dbReference type="PANTHER" id="PTHR33830">
    <property type="entry name" value="DEFENSIN-LIKE PROTEIN 184-RELATED"/>
    <property type="match status" value="1"/>
</dbReference>
<evidence type="ECO:0000256" key="4">
    <source>
        <dbReference type="ARBA" id="ARBA00022821"/>
    </source>
</evidence>
<evidence type="ECO:0000256" key="1">
    <source>
        <dbReference type="ARBA" id="ARBA00006722"/>
    </source>
</evidence>
<feature type="chain" id="PRO_5032720632" evidence="6">
    <location>
        <begin position="25"/>
        <end position="87"/>
    </location>
</feature>
<dbReference type="OMA" id="CKSRCAK"/>
<keyword evidence="2" id="KW-0929">Antimicrobial</keyword>
<keyword evidence="3" id="KW-0295">Fungicide</keyword>
<name>A0A816ILI6_BRANA</name>
<evidence type="ECO:0000256" key="3">
    <source>
        <dbReference type="ARBA" id="ARBA00022577"/>
    </source>
</evidence>
<protein>
    <submittedName>
        <fullName evidence="7">(rape) hypothetical protein</fullName>
    </submittedName>
</protein>
<evidence type="ECO:0000313" key="8">
    <source>
        <dbReference type="EMBL" id="KAH0894950.1"/>
    </source>
</evidence>
<sequence length="87" mass="9567">MKNYFRSSLIGLIMLTILLLGVMATAQKGGPIIPETCVENYPDKAGKCDLNQCKSRCAKNRKNGQGSCIDTGKGHMQCRCAYPCRRP</sequence>
<dbReference type="Gramene" id="CDY03588">
    <property type="protein sequence ID" value="CDY03588"/>
    <property type="gene ID" value="GSBRNA2T00116331001"/>
</dbReference>
<evidence type="ECO:0000256" key="5">
    <source>
        <dbReference type="ARBA" id="ARBA00023157"/>
    </source>
</evidence>
<gene>
    <name evidence="7" type="ORF">DARMORV10_C03P89470.1</name>
    <name evidence="8" type="ORF">HID58_057379</name>
</gene>
<accession>A0A816ILI6</accession>
<dbReference type="GO" id="GO:0031640">
    <property type="term" value="P:killing of cells of another organism"/>
    <property type="evidence" value="ECO:0007669"/>
    <property type="project" value="UniProtKB-KW"/>
</dbReference>
<dbReference type="InterPro" id="IPR010851">
    <property type="entry name" value="DEFL"/>
</dbReference>
<organism evidence="7">
    <name type="scientific">Brassica napus</name>
    <name type="common">Rape</name>
    <dbReference type="NCBI Taxonomy" id="3708"/>
    <lineage>
        <taxon>Eukaryota</taxon>
        <taxon>Viridiplantae</taxon>
        <taxon>Streptophyta</taxon>
        <taxon>Embryophyta</taxon>
        <taxon>Tracheophyta</taxon>
        <taxon>Spermatophyta</taxon>
        <taxon>Magnoliopsida</taxon>
        <taxon>eudicotyledons</taxon>
        <taxon>Gunneridae</taxon>
        <taxon>Pentapetalae</taxon>
        <taxon>rosids</taxon>
        <taxon>malvids</taxon>
        <taxon>Brassicales</taxon>
        <taxon>Brassicaceae</taxon>
        <taxon>Brassiceae</taxon>
        <taxon>Brassica</taxon>
    </lineage>
</organism>
<evidence type="ECO:0000256" key="6">
    <source>
        <dbReference type="SAM" id="SignalP"/>
    </source>
</evidence>
<evidence type="ECO:0000256" key="2">
    <source>
        <dbReference type="ARBA" id="ARBA00022529"/>
    </source>
</evidence>
<keyword evidence="6" id="KW-0732">Signal</keyword>
<feature type="signal peptide" evidence="6">
    <location>
        <begin position="1"/>
        <end position="24"/>
    </location>
</feature>
<dbReference type="PANTHER" id="PTHR33830:SF38">
    <property type="entry name" value="DEFENSIN-LIKE PROTEIN 153-RELATED"/>
    <property type="match status" value="1"/>
</dbReference>
<keyword evidence="9" id="KW-1185">Reference proteome</keyword>
<dbReference type="Pfam" id="PF07333">
    <property type="entry name" value="SLR1-BP"/>
    <property type="match status" value="1"/>
</dbReference>
<dbReference type="EMBL" id="JAGKQM010000013">
    <property type="protein sequence ID" value="KAH0894950.1"/>
    <property type="molecule type" value="Genomic_DNA"/>
</dbReference>
<dbReference type="Proteomes" id="UP000824890">
    <property type="component" value="Unassembled WGS sequence"/>
</dbReference>
<reference evidence="8 9" key="2">
    <citation type="submission" date="2021-05" db="EMBL/GenBank/DDBJ databases">
        <title>Genome Assembly of Synthetic Allotetraploid Brassica napus Reveals Homoeologous Exchanges between Subgenomes.</title>
        <authorList>
            <person name="Davis J.T."/>
        </authorList>
    </citation>
    <scope>NUCLEOTIDE SEQUENCE [LARGE SCALE GENOMIC DNA]</scope>
    <source>
        <strain evidence="9">cv. Da-Ae</strain>
        <tissue evidence="8">Seedling</tissue>
    </source>
</reference>
<keyword evidence="5" id="KW-1015">Disulfide bond</keyword>
<keyword evidence="4" id="KW-0611">Plant defense</keyword>
<dbReference type="GO" id="GO:0050832">
    <property type="term" value="P:defense response to fungus"/>
    <property type="evidence" value="ECO:0007669"/>
    <property type="project" value="UniProtKB-KW"/>
</dbReference>
<dbReference type="Proteomes" id="UP001295469">
    <property type="component" value="Chromosome C03"/>
</dbReference>
<reference evidence="7" key="1">
    <citation type="submission" date="2021-01" db="EMBL/GenBank/DDBJ databases">
        <authorList>
            <consortium name="Genoscope - CEA"/>
            <person name="William W."/>
        </authorList>
    </citation>
    <scope>NUCLEOTIDE SEQUENCE</scope>
</reference>
<dbReference type="EMBL" id="HG994367">
    <property type="protein sequence ID" value="CAF1712191.1"/>
    <property type="molecule type" value="Genomic_DNA"/>
</dbReference>
<evidence type="ECO:0000313" key="7">
    <source>
        <dbReference type="EMBL" id="CAF1712191.1"/>
    </source>
</evidence>